<gene>
    <name evidence="2" type="ORF">E3Q10_04347</name>
</gene>
<organism evidence="2 3">
    <name type="scientific">Wallemia mellicola</name>
    <dbReference type="NCBI Taxonomy" id="1708541"/>
    <lineage>
        <taxon>Eukaryota</taxon>
        <taxon>Fungi</taxon>
        <taxon>Dikarya</taxon>
        <taxon>Basidiomycota</taxon>
        <taxon>Wallemiomycotina</taxon>
        <taxon>Wallemiomycetes</taxon>
        <taxon>Wallemiales</taxon>
        <taxon>Wallemiaceae</taxon>
        <taxon>Wallemia</taxon>
    </lineage>
</organism>
<feature type="transmembrane region" description="Helical" evidence="1">
    <location>
        <begin position="175"/>
        <end position="202"/>
    </location>
</feature>
<feature type="transmembrane region" description="Helical" evidence="1">
    <location>
        <begin position="135"/>
        <end position="155"/>
    </location>
</feature>
<accession>A0A4T0QM05</accession>
<keyword evidence="1" id="KW-1133">Transmembrane helix</keyword>
<feature type="transmembrane region" description="Helical" evidence="1">
    <location>
        <begin position="49"/>
        <end position="70"/>
    </location>
</feature>
<keyword evidence="1" id="KW-0812">Transmembrane</keyword>
<feature type="transmembrane region" description="Helical" evidence="1">
    <location>
        <begin position="222"/>
        <end position="243"/>
    </location>
</feature>
<feature type="transmembrane region" description="Helical" evidence="1">
    <location>
        <begin position="20"/>
        <end position="40"/>
    </location>
</feature>
<reference evidence="2 3" key="1">
    <citation type="submission" date="2019-03" db="EMBL/GenBank/DDBJ databases">
        <title>Sequencing 25 genomes of Wallemia mellicola.</title>
        <authorList>
            <person name="Gostincar C."/>
        </authorList>
    </citation>
    <scope>NUCLEOTIDE SEQUENCE [LARGE SCALE GENOMIC DNA]</scope>
    <source>
        <strain evidence="2 3">EXF-8738</strain>
    </source>
</reference>
<dbReference type="EMBL" id="SPRO01000095">
    <property type="protein sequence ID" value="TIC23297.1"/>
    <property type="molecule type" value="Genomic_DNA"/>
</dbReference>
<proteinExistence type="predicted"/>
<name>A0A4T0QM05_9BASI</name>
<evidence type="ECO:0000313" key="2">
    <source>
        <dbReference type="EMBL" id="TIC23297.1"/>
    </source>
</evidence>
<sequence>MALKDVPMHSPAPSDQLAAYYSLILIGCFLHIVLFFLGLFHRIKNKNMLLLLNFHFLFALTLWFDSILLWTGHAHSFTDEIPKGIRAVNVAFRLAGMIQNASSSWMIALQMLISINVVNFSTLGHYTNYISIPMLVGFPWLIGIPFFVSHLYQALEDPENTYRTPFFADQTDTYLTRVSIITTLVLMILLLITVICVGYLLLKLRLSQRNLVKVSWFVHLQLASRVLFFSYYSITALSVVLSLTVNFNDFEPAKQIVFATSGLAAAIVFLVENENINLMFKILRTIKRRCCDEDDTTCDSSQTQKMAPDIRLEEYNLSDSSPSSPPLKSNSNIHNIEFVETPSLAST</sequence>
<dbReference type="AlphaFoldDB" id="A0A4T0QM05"/>
<dbReference type="PROSITE" id="PS51257">
    <property type="entry name" value="PROKAR_LIPOPROTEIN"/>
    <property type="match status" value="1"/>
</dbReference>
<feature type="transmembrane region" description="Helical" evidence="1">
    <location>
        <begin position="255"/>
        <end position="271"/>
    </location>
</feature>
<evidence type="ECO:0000313" key="3">
    <source>
        <dbReference type="Proteomes" id="UP000305647"/>
    </source>
</evidence>
<protein>
    <recommendedName>
        <fullName evidence="4">Serpentine receptor class gamma</fullName>
    </recommendedName>
</protein>
<evidence type="ECO:0000256" key="1">
    <source>
        <dbReference type="SAM" id="Phobius"/>
    </source>
</evidence>
<keyword evidence="1" id="KW-0472">Membrane</keyword>
<feature type="transmembrane region" description="Helical" evidence="1">
    <location>
        <begin position="104"/>
        <end position="123"/>
    </location>
</feature>
<comment type="caution">
    <text evidence="2">The sequence shown here is derived from an EMBL/GenBank/DDBJ whole genome shotgun (WGS) entry which is preliminary data.</text>
</comment>
<dbReference type="Proteomes" id="UP000305647">
    <property type="component" value="Unassembled WGS sequence"/>
</dbReference>
<evidence type="ECO:0008006" key="4">
    <source>
        <dbReference type="Google" id="ProtNLM"/>
    </source>
</evidence>